<dbReference type="EMBL" id="JAIQCJ010002214">
    <property type="protein sequence ID" value="KAJ8779500.1"/>
    <property type="molecule type" value="Genomic_DNA"/>
</dbReference>
<feature type="domain" description="Ig-like" evidence="4">
    <location>
        <begin position="291"/>
        <end position="327"/>
    </location>
</feature>
<dbReference type="InterPro" id="IPR013098">
    <property type="entry name" value="Ig_I-set"/>
</dbReference>
<dbReference type="GO" id="GO:0007156">
    <property type="term" value="P:homophilic cell adhesion via plasma membrane adhesion molecules"/>
    <property type="evidence" value="ECO:0007669"/>
    <property type="project" value="TreeGrafter"/>
</dbReference>
<comment type="caution">
    <text evidence="5">The sequence shown here is derived from an EMBL/GenBank/DDBJ whole genome shotgun (WGS) entry which is preliminary data.</text>
</comment>
<dbReference type="FunFam" id="2.60.40.10:FF:000015">
    <property type="entry name" value="receptor-type tyrosine-protein phosphatase delta isoform X2"/>
    <property type="match status" value="1"/>
</dbReference>
<dbReference type="GO" id="GO:0005886">
    <property type="term" value="C:plasma membrane"/>
    <property type="evidence" value="ECO:0007669"/>
    <property type="project" value="TreeGrafter"/>
</dbReference>
<feature type="compositionally biased region" description="Polar residues" evidence="2">
    <location>
        <begin position="179"/>
        <end position="194"/>
    </location>
</feature>
<proteinExistence type="predicted"/>
<protein>
    <recommendedName>
        <fullName evidence="4">Ig-like domain-containing protein</fullName>
    </recommendedName>
</protein>
<feature type="region of interest" description="Disordered" evidence="2">
    <location>
        <begin position="164"/>
        <end position="194"/>
    </location>
</feature>
<dbReference type="GO" id="GO:0030424">
    <property type="term" value="C:axon"/>
    <property type="evidence" value="ECO:0007669"/>
    <property type="project" value="TreeGrafter"/>
</dbReference>
<evidence type="ECO:0000259" key="4">
    <source>
        <dbReference type="PROSITE" id="PS50835"/>
    </source>
</evidence>
<dbReference type="Proteomes" id="UP001159641">
    <property type="component" value="Unassembled WGS sequence"/>
</dbReference>
<evidence type="ECO:0000313" key="6">
    <source>
        <dbReference type="Proteomes" id="UP001159641"/>
    </source>
</evidence>
<feature type="chain" id="PRO_5044240611" description="Ig-like domain-containing protein" evidence="3">
    <location>
        <begin position="48"/>
        <end position="561"/>
    </location>
</feature>
<feature type="signal peptide" evidence="3">
    <location>
        <begin position="1"/>
        <end position="47"/>
    </location>
</feature>
<organism evidence="5 6">
    <name type="scientific">Eschrichtius robustus</name>
    <name type="common">California gray whale</name>
    <name type="synonym">Eschrichtius gibbosus</name>
    <dbReference type="NCBI Taxonomy" id="9764"/>
    <lineage>
        <taxon>Eukaryota</taxon>
        <taxon>Metazoa</taxon>
        <taxon>Chordata</taxon>
        <taxon>Craniata</taxon>
        <taxon>Vertebrata</taxon>
        <taxon>Euteleostomi</taxon>
        <taxon>Mammalia</taxon>
        <taxon>Eutheria</taxon>
        <taxon>Laurasiatheria</taxon>
        <taxon>Artiodactyla</taxon>
        <taxon>Whippomorpha</taxon>
        <taxon>Cetacea</taxon>
        <taxon>Mysticeti</taxon>
        <taxon>Eschrichtiidae</taxon>
        <taxon>Eschrichtius</taxon>
    </lineage>
</organism>
<dbReference type="InterPro" id="IPR013783">
    <property type="entry name" value="Ig-like_fold"/>
</dbReference>
<dbReference type="SMART" id="SM00408">
    <property type="entry name" value="IGc2"/>
    <property type="match status" value="2"/>
</dbReference>
<dbReference type="InterPro" id="IPR003598">
    <property type="entry name" value="Ig_sub2"/>
</dbReference>
<name>A0AB34GLB6_ESCRO</name>
<dbReference type="FunFam" id="2.60.40.10:FF:000023">
    <property type="entry name" value="receptor-type tyrosine-protein phosphatase delta isoform X2"/>
    <property type="match status" value="1"/>
</dbReference>
<accession>A0AB34GLB6</accession>
<dbReference type="AlphaFoldDB" id="A0AB34GLB6"/>
<keyword evidence="3" id="KW-0732">Signal</keyword>
<sequence length="561" mass="59079">MAVVDCPGLWLAVVLEPWMAPEPASGRMMVPLVPALVMLGLVAGAHGDSKPVFIKVPEDQTGLSGGVASFVCQATGEPKPRITWMKKGKKVSSQRFEVIEFDDGAGSVLRIQPLRVQRDEAIYECTATNSLGEINTSAKLSVLEGCGEAGRVLELSLEVVDSRGPVDSSRAVPDPCSELSVSHDSGTETDVGQSGQAELFPEATKIAGRGGRGGSGSDRRCAPRVDTACAAFPPRRRVSAVAIVTGGLEGGGTLLLLALRSPSALRTGFEGIRRDPYMRVLEQEQLPPGFPSIDMGPQLKVVEKARTATMLCAAGGNPDPEISWFKDFLPVDPATSNGRIKQLRSGLASARNGADRGSSSGKARCLACSFVKYLCSACCVPGPVAPIHDPTEPFPHQLAHSYSFRPALTGTQNSSGICGPSPSTCHQGVKSWRGGQLAACAAQARLLLDRRLLLRSDVTCRHNLSLLEDLNLRPGVGPGGMGTSSGRVEVRSGQHHWSSEGADLQAGLRATAVGPALCRAWTGPCGTPPVLRSSRRLRVHAAIPVTLEDHLPTLSTAHPDA</sequence>
<keyword evidence="1" id="KW-0393">Immunoglobulin domain</keyword>
<dbReference type="GO" id="GO:0070593">
    <property type="term" value="P:dendrite self-avoidance"/>
    <property type="evidence" value="ECO:0007669"/>
    <property type="project" value="TreeGrafter"/>
</dbReference>
<dbReference type="SMART" id="SM00409">
    <property type="entry name" value="IG"/>
    <property type="match status" value="1"/>
</dbReference>
<dbReference type="GO" id="GO:0007411">
    <property type="term" value="P:axon guidance"/>
    <property type="evidence" value="ECO:0007669"/>
    <property type="project" value="TreeGrafter"/>
</dbReference>
<dbReference type="Pfam" id="PF07679">
    <property type="entry name" value="I-set"/>
    <property type="match status" value="1"/>
</dbReference>
<dbReference type="PANTHER" id="PTHR10075">
    <property type="entry name" value="BASIGIN RELATED"/>
    <property type="match status" value="1"/>
</dbReference>
<reference evidence="5 6" key="1">
    <citation type="submission" date="2022-11" db="EMBL/GenBank/DDBJ databases">
        <title>Whole genome sequence of Eschrichtius robustus ER-17-0199.</title>
        <authorList>
            <person name="Bruniche-Olsen A."/>
            <person name="Black A.N."/>
            <person name="Fields C.J."/>
            <person name="Walden K."/>
            <person name="Dewoody J.A."/>
        </authorList>
    </citation>
    <scope>NUCLEOTIDE SEQUENCE [LARGE SCALE GENOMIC DNA]</scope>
    <source>
        <strain evidence="5">ER-17-0199</strain>
        <tissue evidence="5">Blubber</tissue>
    </source>
</reference>
<evidence type="ECO:0000256" key="3">
    <source>
        <dbReference type="SAM" id="SignalP"/>
    </source>
</evidence>
<dbReference type="Gene3D" id="2.60.40.10">
    <property type="entry name" value="Immunoglobulins"/>
    <property type="match status" value="2"/>
</dbReference>
<dbReference type="PROSITE" id="PS50835">
    <property type="entry name" value="IG_LIKE"/>
    <property type="match status" value="2"/>
</dbReference>
<keyword evidence="6" id="KW-1185">Reference proteome</keyword>
<evidence type="ECO:0000313" key="5">
    <source>
        <dbReference type="EMBL" id="KAJ8779500.1"/>
    </source>
</evidence>
<gene>
    <name evidence="5" type="ORF">J1605_012384</name>
</gene>
<dbReference type="PANTHER" id="PTHR10075:SF100">
    <property type="entry name" value="FASCICLIN-2"/>
    <property type="match status" value="1"/>
</dbReference>
<evidence type="ECO:0000256" key="2">
    <source>
        <dbReference type="SAM" id="MobiDB-lite"/>
    </source>
</evidence>
<feature type="domain" description="Ig-like" evidence="4">
    <location>
        <begin position="51"/>
        <end position="141"/>
    </location>
</feature>
<evidence type="ECO:0000256" key="1">
    <source>
        <dbReference type="ARBA" id="ARBA00023319"/>
    </source>
</evidence>
<dbReference type="InterPro" id="IPR007110">
    <property type="entry name" value="Ig-like_dom"/>
</dbReference>
<dbReference type="InterPro" id="IPR036179">
    <property type="entry name" value="Ig-like_dom_sf"/>
</dbReference>
<dbReference type="SUPFAM" id="SSF48726">
    <property type="entry name" value="Immunoglobulin"/>
    <property type="match status" value="2"/>
</dbReference>
<dbReference type="GO" id="GO:0098632">
    <property type="term" value="F:cell-cell adhesion mediator activity"/>
    <property type="evidence" value="ECO:0007669"/>
    <property type="project" value="TreeGrafter"/>
</dbReference>
<dbReference type="InterPro" id="IPR003599">
    <property type="entry name" value="Ig_sub"/>
</dbReference>